<protein>
    <submittedName>
        <fullName evidence="2">Uncharacterized protein</fullName>
    </submittedName>
</protein>
<dbReference type="KEGG" id="fra:Francci3_2336"/>
<dbReference type="EMBL" id="CP000249">
    <property type="protein sequence ID" value="ABD11704.1"/>
    <property type="molecule type" value="Genomic_DNA"/>
</dbReference>
<sequence>MAIAWSIARATLECMATTSMQLDSGLRDELAEIAERDFHGVPLGEAVRRLVKEHKISRIMRRYEELRADPEEWASYRAEARLTDDAAGDGLPDAREEYPEYHR</sequence>
<organism evidence="2 3">
    <name type="scientific">Frankia casuarinae (strain DSM 45818 / CECT 9043 / HFP020203 / CcI3)</name>
    <dbReference type="NCBI Taxonomy" id="106370"/>
    <lineage>
        <taxon>Bacteria</taxon>
        <taxon>Bacillati</taxon>
        <taxon>Actinomycetota</taxon>
        <taxon>Actinomycetes</taxon>
        <taxon>Frankiales</taxon>
        <taxon>Frankiaceae</taxon>
        <taxon>Frankia</taxon>
    </lineage>
</organism>
<dbReference type="AlphaFoldDB" id="Q2JAI8"/>
<feature type="region of interest" description="Disordered" evidence="1">
    <location>
        <begin position="84"/>
        <end position="103"/>
    </location>
</feature>
<name>Q2JAI8_FRACC</name>
<accession>Q2JAI8</accession>
<dbReference type="HOGENOM" id="CLU_2342688_0_0_11"/>
<evidence type="ECO:0000256" key="1">
    <source>
        <dbReference type="SAM" id="MobiDB-lite"/>
    </source>
</evidence>
<evidence type="ECO:0000313" key="3">
    <source>
        <dbReference type="Proteomes" id="UP000001937"/>
    </source>
</evidence>
<reference evidence="2 3" key="1">
    <citation type="journal article" date="2007" name="Genome Res.">
        <title>Genome characteristics of facultatively symbiotic Frankia sp. strains reflect host range and host plant biogeography.</title>
        <authorList>
            <person name="Normand P."/>
            <person name="Lapierre P."/>
            <person name="Tisa L.S."/>
            <person name="Gogarten J.P."/>
            <person name="Alloisio N."/>
            <person name="Bagnarol E."/>
            <person name="Bassi C.A."/>
            <person name="Berry A.M."/>
            <person name="Bickhart D.M."/>
            <person name="Choisne N."/>
            <person name="Couloux A."/>
            <person name="Cournoyer B."/>
            <person name="Cruveiller S."/>
            <person name="Daubin V."/>
            <person name="Demange N."/>
            <person name="Francino M.P."/>
            <person name="Goltsman E."/>
            <person name="Huang Y."/>
            <person name="Kopp O.R."/>
            <person name="Labarre L."/>
            <person name="Lapidus A."/>
            <person name="Lavire C."/>
            <person name="Marechal J."/>
            <person name="Martinez M."/>
            <person name="Mastronunzio J.E."/>
            <person name="Mullin B.C."/>
            <person name="Niemann J."/>
            <person name="Pujic P."/>
            <person name="Rawnsley T."/>
            <person name="Rouy Z."/>
            <person name="Schenowitz C."/>
            <person name="Sellstedt A."/>
            <person name="Tavares F."/>
            <person name="Tomkins J.P."/>
            <person name="Vallenet D."/>
            <person name="Valverde C."/>
            <person name="Wall L.G."/>
            <person name="Wang Y."/>
            <person name="Medigue C."/>
            <person name="Benson D.R."/>
        </authorList>
    </citation>
    <scope>NUCLEOTIDE SEQUENCE [LARGE SCALE GENOMIC DNA]</scope>
    <source>
        <strain evidence="3">DSM 45818 / CECT 9043 / CcI3</strain>
    </source>
</reference>
<dbReference type="Proteomes" id="UP000001937">
    <property type="component" value="Chromosome"/>
</dbReference>
<feature type="compositionally biased region" description="Basic and acidic residues" evidence="1">
    <location>
        <begin position="92"/>
        <end position="103"/>
    </location>
</feature>
<gene>
    <name evidence="2" type="ordered locus">Francci3_2336</name>
</gene>
<evidence type="ECO:0000313" key="2">
    <source>
        <dbReference type="EMBL" id="ABD11704.1"/>
    </source>
</evidence>
<keyword evidence="3" id="KW-1185">Reference proteome</keyword>
<proteinExistence type="predicted"/>